<gene>
    <name evidence="1" type="ORF">SDC9_133961</name>
</gene>
<name>A0A645DCC1_9ZZZZ</name>
<accession>A0A645DCC1</accession>
<dbReference type="EMBL" id="VSSQ01034809">
    <property type="protein sequence ID" value="MPM86869.1"/>
    <property type="molecule type" value="Genomic_DNA"/>
</dbReference>
<evidence type="ECO:0000313" key="1">
    <source>
        <dbReference type="EMBL" id="MPM86869.1"/>
    </source>
</evidence>
<sequence length="99" mass="11466">MKKAAAFRGGECISDSMTKGDLFTPLKWKCSFGHEFEMTPNLVLKGGHWCPECLPWPWNYDEVAANNPFFAQVWYPLHDKSEHNVYTEKIFKGFDGFKD</sequence>
<dbReference type="AlphaFoldDB" id="A0A645DCC1"/>
<proteinExistence type="predicted"/>
<reference evidence="1" key="1">
    <citation type="submission" date="2019-08" db="EMBL/GenBank/DDBJ databases">
        <authorList>
            <person name="Kucharzyk K."/>
            <person name="Murdoch R.W."/>
            <person name="Higgins S."/>
            <person name="Loffler F."/>
        </authorList>
    </citation>
    <scope>NUCLEOTIDE SEQUENCE</scope>
</reference>
<organism evidence="1">
    <name type="scientific">bioreactor metagenome</name>
    <dbReference type="NCBI Taxonomy" id="1076179"/>
    <lineage>
        <taxon>unclassified sequences</taxon>
        <taxon>metagenomes</taxon>
        <taxon>ecological metagenomes</taxon>
    </lineage>
</organism>
<comment type="caution">
    <text evidence="1">The sequence shown here is derived from an EMBL/GenBank/DDBJ whole genome shotgun (WGS) entry which is preliminary data.</text>
</comment>
<protein>
    <submittedName>
        <fullName evidence="1">Uncharacterized protein</fullName>
    </submittedName>
</protein>